<organism evidence="2 3">
    <name type="scientific">Ilyobacter polytropus (strain ATCC 51220 / DSM 2926 / LMG 16218 / CuHBu1)</name>
    <dbReference type="NCBI Taxonomy" id="572544"/>
    <lineage>
        <taxon>Bacteria</taxon>
        <taxon>Fusobacteriati</taxon>
        <taxon>Fusobacteriota</taxon>
        <taxon>Fusobacteriia</taxon>
        <taxon>Fusobacteriales</taxon>
        <taxon>Fusobacteriaceae</taxon>
        <taxon>Ilyobacter</taxon>
    </lineage>
</organism>
<evidence type="ECO:0000313" key="3">
    <source>
        <dbReference type="Proteomes" id="UP000006875"/>
    </source>
</evidence>
<dbReference type="RefSeq" id="WP_013387210.1">
    <property type="nucleotide sequence ID" value="NC_014632.1"/>
</dbReference>
<dbReference type="InterPro" id="IPR000182">
    <property type="entry name" value="GNAT_dom"/>
</dbReference>
<dbReference type="EMBL" id="CP002281">
    <property type="protein sequence ID" value="ADO82540.1"/>
    <property type="molecule type" value="Genomic_DNA"/>
</dbReference>
<dbReference type="eggNOG" id="COG0456">
    <property type="taxonomic scope" value="Bacteria"/>
</dbReference>
<accession>E3H759</accession>
<reference evidence="2 3" key="1">
    <citation type="journal article" date="2010" name="Stand. Genomic Sci.">
        <title>Complete genome sequence of Ilyobacter polytropus type strain (CuHbu1).</title>
        <authorList>
            <person name="Sikorski J."/>
            <person name="Chertkov O."/>
            <person name="Lapidus A."/>
            <person name="Nolan M."/>
            <person name="Lucas S."/>
            <person name="Del Rio T.G."/>
            <person name="Tice H."/>
            <person name="Cheng J.F."/>
            <person name="Tapia R."/>
            <person name="Han C."/>
            <person name="Goodwin L."/>
            <person name="Pitluck S."/>
            <person name="Liolios K."/>
            <person name="Ivanova N."/>
            <person name="Mavromatis K."/>
            <person name="Mikhailova N."/>
            <person name="Pati A."/>
            <person name="Chen A."/>
            <person name="Palaniappan K."/>
            <person name="Land M."/>
            <person name="Hauser L."/>
            <person name="Chang Y.J."/>
            <person name="Jeffries C.D."/>
            <person name="Brambilla E."/>
            <person name="Yasawong M."/>
            <person name="Rohde M."/>
            <person name="Pukall R."/>
            <person name="Spring S."/>
            <person name="Goker M."/>
            <person name="Woyke T."/>
            <person name="Bristow J."/>
            <person name="Eisen J.A."/>
            <person name="Markowitz V."/>
            <person name="Hugenholtz P."/>
            <person name="Kyrpides N.C."/>
            <person name="Klenk H.P."/>
        </authorList>
    </citation>
    <scope>NUCLEOTIDE SEQUENCE [LARGE SCALE GENOMIC DNA]</scope>
    <source>
        <strain evidence="3">ATCC 51220 / DSM 2926 / LMG 16218 / CuHBu1</strain>
    </source>
</reference>
<dbReference type="KEGG" id="ipo:Ilyop_0754"/>
<sequence>MTKFTIDLDMKEEEAEFIEDKLIQHNLERAPVKDGPIFEKLGITLRGDDKKIYGGLIGKFYRSCLFIDILWVEESLRKHGYGSKMLKKAEEIAASKKCNFIHLDTFSFQAPSFYQSNGYKIFGILEGYPDGVKRYFLNKKINS</sequence>
<dbReference type="OrthoDB" id="9787920at2"/>
<dbReference type="CDD" id="cd04301">
    <property type="entry name" value="NAT_SF"/>
    <property type="match status" value="1"/>
</dbReference>
<feature type="domain" description="N-acetyltransferase" evidence="1">
    <location>
        <begin position="1"/>
        <end position="142"/>
    </location>
</feature>
<protein>
    <submittedName>
        <fullName evidence="2">GCN5-related N-acetyltransferase</fullName>
    </submittedName>
</protein>
<proteinExistence type="predicted"/>
<evidence type="ECO:0000259" key="1">
    <source>
        <dbReference type="PROSITE" id="PS51186"/>
    </source>
</evidence>
<dbReference type="Gene3D" id="3.40.630.30">
    <property type="match status" value="1"/>
</dbReference>
<dbReference type="STRING" id="572544.Ilyop_0754"/>
<dbReference type="HOGENOM" id="CLU_115862_2_0_0"/>
<dbReference type="SUPFAM" id="SSF55729">
    <property type="entry name" value="Acyl-CoA N-acyltransferases (Nat)"/>
    <property type="match status" value="1"/>
</dbReference>
<dbReference type="Proteomes" id="UP000006875">
    <property type="component" value="Chromosome"/>
</dbReference>
<keyword evidence="3" id="KW-1185">Reference proteome</keyword>
<gene>
    <name evidence="2" type="ordered locus">Ilyop_0754</name>
</gene>
<dbReference type="PROSITE" id="PS51186">
    <property type="entry name" value="GNAT"/>
    <property type="match status" value="1"/>
</dbReference>
<dbReference type="GO" id="GO:0016747">
    <property type="term" value="F:acyltransferase activity, transferring groups other than amino-acyl groups"/>
    <property type="evidence" value="ECO:0007669"/>
    <property type="project" value="InterPro"/>
</dbReference>
<name>E3H759_ILYPC</name>
<dbReference type="InterPro" id="IPR016181">
    <property type="entry name" value="Acyl_CoA_acyltransferase"/>
</dbReference>
<evidence type="ECO:0000313" key="2">
    <source>
        <dbReference type="EMBL" id="ADO82540.1"/>
    </source>
</evidence>
<dbReference type="AlphaFoldDB" id="E3H759"/>
<dbReference type="Pfam" id="PF00583">
    <property type="entry name" value="Acetyltransf_1"/>
    <property type="match status" value="1"/>
</dbReference>